<dbReference type="WBParaSite" id="TCONS_00014500.p1">
    <property type="protein sequence ID" value="TCONS_00014500.p1"/>
    <property type="gene ID" value="XLOC_009696"/>
</dbReference>
<dbReference type="SMART" id="SM00198">
    <property type="entry name" value="SCP"/>
    <property type="match status" value="1"/>
</dbReference>
<reference evidence="4" key="1">
    <citation type="submission" date="2024-02" db="UniProtKB">
        <authorList>
            <consortium name="WormBaseParasite"/>
        </authorList>
    </citation>
    <scope>IDENTIFICATION</scope>
</reference>
<evidence type="ECO:0000313" key="4">
    <source>
        <dbReference type="WBParaSite" id="TCONS_00014500.p1"/>
    </source>
</evidence>
<protein>
    <submittedName>
        <fullName evidence="4">SCP domain-containing protein</fullName>
    </submittedName>
</protein>
<dbReference type="PANTHER" id="PTHR10334">
    <property type="entry name" value="CYSTEINE-RICH SECRETORY PROTEIN-RELATED"/>
    <property type="match status" value="1"/>
</dbReference>
<evidence type="ECO:0000313" key="3">
    <source>
        <dbReference type="Proteomes" id="UP000035681"/>
    </source>
</evidence>
<sequence>RFILYFKMYLICYFFLLFNFFLSISKVELKLSHVKVMHKNGARIYVVNGKRFGTFTAAQKFNKRKSKLSKIKKPRKKPIKRSIRRPIKRPIRRIPQKPIFRKVTKKSTTINRSIVTNPIPTQLLITTTTVPKIDKFANLKSIYYQVISDFRDPHQSPSLKVTKSLEERAEDCAKRYAEEKREWDNPDPRYGRNLGIARGLLDDVIGLWYSQINEFDFDNPAWTDDTKDFITMVWKSATDIGCAVVQNEEYYVCCQYFQIGNVEDEAVLTENVLRPRRD</sequence>
<evidence type="ECO:0000256" key="1">
    <source>
        <dbReference type="SAM" id="Phobius"/>
    </source>
</evidence>
<proteinExistence type="predicted"/>
<feature type="transmembrane region" description="Helical" evidence="1">
    <location>
        <begin position="6"/>
        <end position="25"/>
    </location>
</feature>
<dbReference type="InterPro" id="IPR001283">
    <property type="entry name" value="CRISP-related"/>
</dbReference>
<dbReference type="SUPFAM" id="SSF55797">
    <property type="entry name" value="PR-1-like"/>
    <property type="match status" value="1"/>
</dbReference>
<keyword evidence="1" id="KW-0812">Transmembrane</keyword>
<name>A0AAF5DMX6_STRER</name>
<organism evidence="3 4">
    <name type="scientific">Strongyloides stercoralis</name>
    <name type="common">Threadworm</name>
    <dbReference type="NCBI Taxonomy" id="6248"/>
    <lineage>
        <taxon>Eukaryota</taxon>
        <taxon>Metazoa</taxon>
        <taxon>Ecdysozoa</taxon>
        <taxon>Nematoda</taxon>
        <taxon>Chromadorea</taxon>
        <taxon>Rhabditida</taxon>
        <taxon>Tylenchina</taxon>
        <taxon>Panagrolaimomorpha</taxon>
        <taxon>Strongyloidoidea</taxon>
        <taxon>Strongyloididae</taxon>
        <taxon>Strongyloides</taxon>
    </lineage>
</organism>
<keyword evidence="1" id="KW-1133">Transmembrane helix</keyword>
<evidence type="ECO:0000259" key="2">
    <source>
        <dbReference type="SMART" id="SM00198"/>
    </source>
</evidence>
<keyword evidence="1" id="KW-0472">Membrane</keyword>
<dbReference type="Proteomes" id="UP000035681">
    <property type="component" value="Unplaced"/>
</dbReference>
<dbReference type="InterPro" id="IPR035940">
    <property type="entry name" value="CAP_sf"/>
</dbReference>
<keyword evidence="3" id="KW-1185">Reference proteome</keyword>
<dbReference type="Pfam" id="PF00188">
    <property type="entry name" value="CAP"/>
    <property type="match status" value="1"/>
</dbReference>
<feature type="domain" description="SCP" evidence="2">
    <location>
        <begin position="145"/>
        <end position="264"/>
    </location>
</feature>
<accession>A0AAF5DMX6</accession>
<dbReference type="InterPro" id="IPR014044">
    <property type="entry name" value="CAP_dom"/>
</dbReference>
<dbReference type="Gene3D" id="3.40.33.10">
    <property type="entry name" value="CAP"/>
    <property type="match status" value="1"/>
</dbReference>
<dbReference type="AlphaFoldDB" id="A0AAF5DMX6"/>